<dbReference type="AlphaFoldDB" id="A0AAV9ULI0"/>
<evidence type="ECO:0000313" key="2">
    <source>
        <dbReference type="EMBL" id="KAK6343969.1"/>
    </source>
</evidence>
<evidence type="ECO:0000256" key="1">
    <source>
        <dbReference type="SAM" id="SignalP"/>
    </source>
</evidence>
<comment type="caution">
    <text evidence="2">The sequence shown here is derived from an EMBL/GenBank/DDBJ whole genome shotgun (WGS) entry which is preliminary data.</text>
</comment>
<name>A0AAV9ULI0_9PEZI</name>
<gene>
    <name evidence="2" type="ORF">TWF696_007620</name>
</gene>
<proteinExistence type="predicted"/>
<accession>A0AAV9ULI0</accession>
<protein>
    <submittedName>
        <fullName evidence="2">Uncharacterized protein</fullName>
    </submittedName>
</protein>
<keyword evidence="1" id="KW-0732">Signal</keyword>
<keyword evidence="3" id="KW-1185">Reference proteome</keyword>
<evidence type="ECO:0000313" key="3">
    <source>
        <dbReference type="Proteomes" id="UP001375240"/>
    </source>
</evidence>
<dbReference type="EMBL" id="JAVHNQ010000006">
    <property type="protein sequence ID" value="KAK6343969.1"/>
    <property type="molecule type" value="Genomic_DNA"/>
</dbReference>
<feature type="chain" id="PRO_5043485734" evidence="1">
    <location>
        <begin position="24"/>
        <end position="254"/>
    </location>
</feature>
<feature type="signal peptide" evidence="1">
    <location>
        <begin position="1"/>
        <end position="23"/>
    </location>
</feature>
<sequence length="254" mass="28581">MLKTVFAALLVTAASSAILPTRGAQDDRPEPFRQYLWWSKNDTTQDVVKATDDAWAKIDLLFPLKIFNKSSSTIWVSMNGIVSLDEPNLEISSVPERPLPVDPEIFSRDGATTGYFPANAIAPFWRDMSMKAAAPETGVWVQYIHQEGAEYPQYHIYFRACDKAEKDWAAGRERCGKGTRNFILMFGMDKPGTFQLMYLLGGEKDIQATVGVQSYPDYMSIPISTFYNETMECSMVSVDTNTRNLTVTPFSFCI</sequence>
<reference evidence="2 3" key="1">
    <citation type="submission" date="2019-10" db="EMBL/GenBank/DDBJ databases">
        <authorList>
            <person name="Palmer J.M."/>
        </authorList>
    </citation>
    <scope>NUCLEOTIDE SEQUENCE [LARGE SCALE GENOMIC DNA]</scope>
    <source>
        <strain evidence="2 3">TWF696</strain>
    </source>
</reference>
<organism evidence="2 3">
    <name type="scientific">Orbilia brochopaga</name>
    <dbReference type="NCBI Taxonomy" id="3140254"/>
    <lineage>
        <taxon>Eukaryota</taxon>
        <taxon>Fungi</taxon>
        <taxon>Dikarya</taxon>
        <taxon>Ascomycota</taxon>
        <taxon>Pezizomycotina</taxon>
        <taxon>Orbiliomycetes</taxon>
        <taxon>Orbiliales</taxon>
        <taxon>Orbiliaceae</taxon>
        <taxon>Orbilia</taxon>
    </lineage>
</organism>
<dbReference type="Proteomes" id="UP001375240">
    <property type="component" value="Unassembled WGS sequence"/>
</dbReference>